<keyword evidence="1" id="KW-0175">Coiled coil</keyword>
<proteinExistence type="predicted"/>
<reference evidence="4" key="1">
    <citation type="submission" date="2016-05" db="EMBL/GenBank/DDBJ databases">
        <authorList>
            <person name="Naeem Raeece"/>
        </authorList>
    </citation>
    <scope>NUCLEOTIDE SEQUENCE [LARGE SCALE GENOMIC DNA]</scope>
</reference>
<organism evidence="3 4">
    <name type="scientific">Plasmodium ovale curtisi</name>
    <dbReference type="NCBI Taxonomy" id="864141"/>
    <lineage>
        <taxon>Eukaryota</taxon>
        <taxon>Sar</taxon>
        <taxon>Alveolata</taxon>
        <taxon>Apicomplexa</taxon>
        <taxon>Aconoidasida</taxon>
        <taxon>Haemosporida</taxon>
        <taxon>Plasmodiidae</taxon>
        <taxon>Plasmodium</taxon>
        <taxon>Plasmodium (Plasmodium)</taxon>
    </lineage>
</organism>
<evidence type="ECO:0000313" key="3">
    <source>
        <dbReference type="EMBL" id="SBS90143.1"/>
    </source>
</evidence>
<gene>
    <name evidence="3" type="ORF">POVCU2_0059760</name>
</gene>
<feature type="compositionally biased region" description="Acidic residues" evidence="2">
    <location>
        <begin position="863"/>
        <end position="872"/>
    </location>
</feature>
<feature type="region of interest" description="Disordered" evidence="2">
    <location>
        <begin position="851"/>
        <end position="872"/>
    </location>
</feature>
<evidence type="ECO:0000256" key="2">
    <source>
        <dbReference type="SAM" id="MobiDB-lite"/>
    </source>
</evidence>
<dbReference type="Proteomes" id="UP000078560">
    <property type="component" value="Unassembled WGS sequence"/>
</dbReference>
<feature type="non-terminal residue" evidence="3">
    <location>
        <position position="1"/>
    </location>
</feature>
<feature type="compositionally biased region" description="Polar residues" evidence="2">
    <location>
        <begin position="775"/>
        <end position="793"/>
    </location>
</feature>
<protein>
    <submittedName>
        <fullName evidence="3">Reticulocyte binding protein 2b (RBP2b)</fullName>
    </submittedName>
</protein>
<feature type="compositionally biased region" description="Basic and acidic residues" evidence="2">
    <location>
        <begin position="745"/>
        <end position="772"/>
    </location>
</feature>
<dbReference type="AlphaFoldDB" id="A0A1A8WDP5"/>
<evidence type="ECO:0000313" key="4">
    <source>
        <dbReference type="Proteomes" id="UP000078560"/>
    </source>
</evidence>
<feature type="compositionally biased region" description="Basic and acidic residues" evidence="2">
    <location>
        <begin position="851"/>
        <end position="862"/>
    </location>
</feature>
<sequence length="872" mass="101455">KKLTDEKSASNILEQTENKNRGIQNSEHHSYKSEAQTMLNHIANAAKYIDINIVTGLQMSDLNAQVQSRERGELKFETNTSKKIENKSEYKDIMELDVYSNMQNSYQNVLHIFKYSDEIEAKKEQCDKLMHVGKDIFRRIMLINELKRKLNNAKSRNSIISINMREAFNKSENISNIKCNVDNNHSILENFQHEKLKELSNSFRQKTSNKENETKLTEFQTSFDKNTKSIELEGLGFQIKHIDSLFNELLKTGKECEVFMYTSVKESINSKIKNDLEIINKKKILAQEYLTHVRNSYDSINSDITTLNKYFYAKQISNYEKTIVDEANALSTEFTEAINEFEGKIKEIKDEFMAVNEKAEISDLQNSVEKLKNLHNLLSNKKYSMDEIYKKINLIKLKEIKQSTKKYNDIMEVFNNVVTTQKEELLKNKHNIDDVIQILKGKEIELDNADSSFLMESINKFEKINNDVITNIRKLQELEGYNKSENKKVKVYLDNCLHLMDRHKSILTDVNDFEKNDELIKEYKNISNDINGDISKTKKEINTLEETLNKLLWHIKENEKLYINNNEDVFISAILKKIEDIKVKFSKNIPVKEKLFKTKSNLEDIKDIFNVIKGEYDINKFIANISKNVEDEIKRSKGLKNVKEIKNIVGNVTHYIEQTKDKSYKVKNELDRIKIKKKEMDDLFKTISTENRNAYDSAKSFVDDSDKIIEELERYDEKMISIINKAEKGIRELNDKIKKILEEMEKQQGGESEKQRQSEINKHVADDSRADEYNLLSTSQEKSRNTTSDSQNEGSKDKHHSHASSTDGKILLAGGIIIGLSILSFSALGIYKNKDEEENKSLVLDENFEDSKNMESHDKEEVIEICFNEDDD</sequence>
<feature type="compositionally biased region" description="Basic and acidic residues" evidence="2">
    <location>
        <begin position="16"/>
        <end position="26"/>
    </location>
</feature>
<dbReference type="EMBL" id="FLQU01000897">
    <property type="protein sequence ID" value="SBS90143.1"/>
    <property type="molecule type" value="Genomic_DNA"/>
</dbReference>
<evidence type="ECO:0000256" key="1">
    <source>
        <dbReference type="SAM" id="Coils"/>
    </source>
</evidence>
<feature type="region of interest" description="Disordered" evidence="2">
    <location>
        <begin position="745"/>
        <end position="805"/>
    </location>
</feature>
<accession>A0A1A8WDP5</accession>
<feature type="coiled-coil region" evidence="1">
    <location>
        <begin position="331"/>
        <end position="381"/>
    </location>
</feature>
<feature type="region of interest" description="Disordered" evidence="2">
    <location>
        <begin position="1"/>
        <end position="26"/>
    </location>
</feature>
<name>A0A1A8WDP5_PLAOA</name>